<evidence type="ECO:0000256" key="11">
    <source>
        <dbReference type="ARBA" id="ARBA00004514"/>
    </source>
</evidence>
<dbReference type="CTD" id="28988"/>
<dbReference type="GO" id="GO:0030425">
    <property type="term" value="C:dendrite"/>
    <property type="evidence" value="ECO:0007669"/>
    <property type="project" value="UniProtKB-SubCell"/>
</dbReference>
<evidence type="ECO:0000256" key="28">
    <source>
        <dbReference type="ARBA" id="ARBA00034105"/>
    </source>
</evidence>
<feature type="compositionally biased region" description="Basic and acidic residues" evidence="31">
    <location>
        <begin position="419"/>
        <end position="446"/>
    </location>
</feature>
<keyword evidence="20" id="KW-0770">Synapse</keyword>
<dbReference type="CDD" id="cd11960">
    <property type="entry name" value="SH3_Abp1_eu"/>
    <property type="match status" value="1"/>
</dbReference>
<dbReference type="GO" id="GO:0030427">
    <property type="term" value="C:site of polarized growth"/>
    <property type="evidence" value="ECO:0007669"/>
    <property type="project" value="TreeGrafter"/>
</dbReference>
<keyword evidence="34" id="KW-1185">Reference proteome</keyword>
<evidence type="ECO:0000256" key="23">
    <source>
        <dbReference type="ARBA" id="ARBA00023136"/>
    </source>
</evidence>
<dbReference type="PANTHER" id="PTHR10829">
    <property type="entry name" value="CORTACTIN AND DREBRIN"/>
    <property type="match status" value="1"/>
</dbReference>
<sequence length="559" mass="63295">MYLPLPLLKQVPLYFLAASPVRHHPHCLRASLLLVCFLLRAEEGSSGAGLQWGSGSAMAVNLSKNGAALQTAYKDVVDERSTTNWVLFTYEGNSNDIRLAGTGDCGLEELVDELNSGKVMYAFCRVKDPNSGLPKYVLINWTGEGVKDARKGVCANHVSTIANFLKGAHVTVNARAEEDVEPEAIMEKVAKASGANYNFHKETSKFQDSGPQGPVGSVYQKTNAVSEIKGVGKDTFWAKAEKDEENRRLEEKRRIEEERHRLDRERRESDQKEAEEREKRFKERANQIDAQKKFQQQQEIVSREKEKQQWREQEEEHQARMQRGFKRSESVEKAQEAASVISQRSQNPRELFKKKERAMSTDTGPVSFQPGKLRSPFLQKQTSQPEPLASPVHAKDSPPTSPGHAAHQDIPPTSPVRTSEPHIQEKSLPRVPQDTKEEVRRQEWHDAQPSQPIHSKPQEENLYEVTPDYPDIYEDTMGMQHPEATYEITSDLHQNQDQADKGLCARALYDYQAADDTEISFDPDNIISGIEMIDEGWWRGFGPDGHFGMFPANYVELIQ</sequence>
<dbReference type="GO" id="GO:0030027">
    <property type="term" value="C:lamellipodium"/>
    <property type="evidence" value="ECO:0007669"/>
    <property type="project" value="UniProtKB-SubCell"/>
</dbReference>
<dbReference type="GO" id="GO:0005884">
    <property type="term" value="C:actin filament"/>
    <property type="evidence" value="ECO:0007669"/>
    <property type="project" value="TreeGrafter"/>
</dbReference>
<comment type="function">
    <text evidence="29">Adapter protein that binds F-actin and dynamin, and thereby plays a role in receptor-mediated endocytosis. Plays a role in the reorganization of the actin cytoskeleton, formation of cell projections, such as neurites, in neuron morphogenesis and synapse formation. Does not bind G-actin and promote actin polymerization by itself, but excerts its functions by interaction with other proteins. Required for the formation of organized podosome rosettes.</text>
</comment>
<dbReference type="SUPFAM" id="SSF55753">
    <property type="entry name" value="Actin depolymerizing proteins"/>
    <property type="match status" value="1"/>
</dbReference>
<dbReference type="Pfam" id="PF14604">
    <property type="entry name" value="SH3_9"/>
    <property type="match status" value="1"/>
</dbReference>
<dbReference type="InterPro" id="IPR035717">
    <property type="entry name" value="Drebrin-like_SH3"/>
</dbReference>
<dbReference type="GO" id="GO:0005829">
    <property type="term" value="C:cytosol"/>
    <property type="evidence" value="ECO:0007669"/>
    <property type="project" value="UniProtKB-SubCell"/>
</dbReference>
<evidence type="ECO:0000256" key="10">
    <source>
        <dbReference type="ARBA" id="ARBA00004510"/>
    </source>
</evidence>
<dbReference type="GO" id="GO:0061003">
    <property type="term" value="P:positive regulation of dendritic spine morphogenesis"/>
    <property type="evidence" value="ECO:0007669"/>
    <property type="project" value="TreeGrafter"/>
</dbReference>
<feature type="region of interest" description="Disordered" evidence="31">
    <location>
        <begin position="259"/>
        <end position="459"/>
    </location>
</feature>
<dbReference type="GO" id="GO:0098974">
    <property type="term" value="P:postsynaptic actin cytoskeleton organization"/>
    <property type="evidence" value="ECO:0007669"/>
    <property type="project" value="TreeGrafter"/>
</dbReference>
<keyword evidence="25" id="KW-0206">Cytoskeleton</keyword>
<dbReference type="PANTHER" id="PTHR10829:SF12">
    <property type="entry name" value="DREBRIN-LIKE PROTEIN"/>
    <property type="match status" value="1"/>
</dbReference>
<dbReference type="GO" id="GO:0030833">
    <property type="term" value="P:regulation of actin filament polymerization"/>
    <property type="evidence" value="ECO:0007669"/>
    <property type="project" value="TreeGrafter"/>
</dbReference>
<feature type="domain" description="SH3" evidence="32">
    <location>
        <begin position="500"/>
        <end position="559"/>
    </location>
</feature>
<evidence type="ECO:0000256" key="27">
    <source>
        <dbReference type="ARBA" id="ARBA00023329"/>
    </source>
</evidence>
<evidence type="ECO:0000256" key="5">
    <source>
        <dbReference type="ARBA" id="ARBA00004279"/>
    </source>
</evidence>
<dbReference type="GO" id="GO:0001726">
    <property type="term" value="C:ruffle"/>
    <property type="evidence" value="ECO:0007669"/>
    <property type="project" value="UniProtKB-SubCell"/>
</dbReference>
<evidence type="ECO:0000256" key="1">
    <source>
        <dbReference type="ARBA" id="ARBA00004145"/>
    </source>
</evidence>
<dbReference type="KEGG" id="gsh:117362540"/>
<dbReference type="GO" id="GO:0043204">
    <property type="term" value="C:perikaryon"/>
    <property type="evidence" value="ECO:0007669"/>
    <property type="project" value="UniProtKB-SubCell"/>
</dbReference>
<evidence type="ECO:0000256" key="8">
    <source>
        <dbReference type="ARBA" id="ARBA00004466"/>
    </source>
</evidence>
<dbReference type="GO" id="GO:0048812">
    <property type="term" value="P:neuron projection morphogenesis"/>
    <property type="evidence" value="ECO:0007669"/>
    <property type="project" value="TreeGrafter"/>
</dbReference>
<dbReference type="GO" id="GO:0000139">
    <property type="term" value="C:Golgi membrane"/>
    <property type="evidence" value="ECO:0007669"/>
    <property type="project" value="UniProtKB-SubCell"/>
</dbReference>
<dbReference type="PROSITE" id="PS50002">
    <property type="entry name" value="SH3"/>
    <property type="match status" value="1"/>
</dbReference>
<proteinExistence type="inferred from homology"/>
<keyword evidence="15" id="KW-0813">Transport</keyword>
<evidence type="ECO:0000256" key="25">
    <source>
        <dbReference type="ARBA" id="ARBA00023212"/>
    </source>
</evidence>
<dbReference type="FunFam" id="3.40.20.10:FF:000011">
    <property type="entry name" value="Drebrin-like protein B"/>
    <property type="match status" value="1"/>
</dbReference>
<evidence type="ECO:0000256" key="20">
    <source>
        <dbReference type="ARBA" id="ARBA00023018"/>
    </source>
</evidence>
<accession>A0A6P8R4V8</accession>
<evidence type="ECO:0000313" key="34">
    <source>
        <dbReference type="Proteomes" id="UP000515159"/>
    </source>
</evidence>
<dbReference type="Proteomes" id="UP000515159">
    <property type="component" value="Chromosome 6"/>
</dbReference>
<gene>
    <name evidence="35" type="primary">DBNL</name>
</gene>
<keyword evidence="17" id="KW-0963">Cytoplasm</keyword>
<dbReference type="GO" id="GO:0030665">
    <property type="term" value="C:clathrin-coated vesicle membrane"/>
    <property type="evidence" value="ECO:0007669"/>
    <property type="project" value="UniProtKB-SubCell"/>
</dbReference>
<evidence type="ECO:0000256" key="30">
    <source>
        <dbReference type="PROSITE-ProRule" id="PRU00192"/>
    </source>
</evidence>
<keyword evidence="14 30" id="KW-0728">SH3 domain</keyword>
<dbReference type="GO" id="GO:0030864">
    <property type="term" value="C:cortical actin cytoskeleton"/>
    <property type="evidence" value="ECO:0007669"/>
    <property type="project" value="TreeGrafter"/>
</dbReference>
<evidence type="ECO:0000256" key="16">
    <source>
        <dbReference type="ARBA" id="ARBA00022475"/>
    </source>
</evidence>
<feature type="compositionally biased region" description="Basic and acidic residues" evidence="31">
    <location>
        <begin position="350"/>
        <end position="359"/>
    </location>
</feature>
<dbReference type="InterPro" id="IPR036028">
    <property type="entry name" value="SH3-like_dom_sf"/>
</dbReference>
<organism evidence="34 35">
    <name type="scientific">Geotrypetes seraphini</name>
    <name type="common">Gaboon caecilian</name>
    <name type="synonym">Caecilia seraphini</name>
    <dbReference type="NCBI Taxonomy" id="260995"/>
    <lineage>
        <taxon>Eukaryota</taxon>
        <taxon>Metazoa</taxon>
        <taxon>Chordata</taxon>
        <taxon>Craniata</taxon>
        <taxon>Vertebrata</taxon>
        <taxon>Euteleostomi</taxon>
        <taxon>Amphibia</taxon>
        <taxon>Gymnophiona</taxon>
        <taxon>Geotrypetes</taxon>
    </lineage>
</organism>
<dbReference type="Gene3D" id="3.40.20.10">
    <property type="entry name" value="Severin"/>
    <property type="match status" value="1"/>
</dbReference>
<evidence type="ECO:0000256" key="4">
    <source>
        <dbReference type="ARBA" id="ARBA00004255"/>
    </source>
</evidence>
<evidence type="ECO:0000256" key="26">
    <source>
        <dbReference type="ARBA" id="ARBA00023273"/>
    </source>
</evidence>
<keyword evidence="18" id="KW-0967">Endosome</keyword>
<keyword evidence="16" id="KW-1003">Cell membrane</keyword>
<evidence type="ECO:0000256" key="18">
    <source>
        <dbReference type="ARBA" id="ARBA00022753"/>
    </source>
</evidence>
<dbReference type="SUPFAM" id="SSF50044">
    <property type="entry name" value="SH3-domain"/>
    <property type="match status" value="1"/>
</dbReference>
<evidence type="ECO:0000256" key="3">
    <source>
        <dbReference type="ARBA" id="ARBA00004245"/>
    </source>
</evidence>
<dbReference type="GO" id="GO:0045773">
    <property type="term" value="P:positive regulation of axon extension"/>
    <property type="evidence" value="ECO:0007669"/>
    <property type="project" value="TreeGrafter"/>
</dbReference>
<evidence type="ECO:0000256" key="31">
    <source>
        <dbReference type="SAM" id="MobiDB-lite"/>
    </source>
</evidence>
<dbReference type="InterPro" id="IPR002108">
    <property type="entry name" value="ADF-H"/>
</dbReference>
<evidence type="ECO:0000256" key="14">
    <source>
        <dbReference type="ARBA" id="ARBA00022443"/>
    </source>
</evidence>
<keyword evidence="26" id="KW-0966">Cell projection</keyword>
<evidence type="ECO:0000256" key="24">
    <source>
        <dbReference type="ARBA" id="ARBA00023203"/>
    </source>
</evidence>
<dbReference type="GO" id="GO:0014069">
    <property type="term" value="C:postsynaptic density"/>
    <property type="evidence" value="ECO:0007669"/>
    <property type="project" value="UniProtKB-SubCell"/>
</dbReference>
<feature type="compositionally biased region" description="Basic and acidic residues" evidence="31">
    <location>
        <begin position="326"/>
        <end position="335"/>
    </location>
</feature>
<evidence type="ECO:0000256" key="15">
    <source>
        <dbReference type="ARBA" id="ARBA00022448"/>
    </source>
</evidence>
<dbReference type="InParanoid" id="A0A6P8R4V8"/>
<keyword evidence="24" id="KW-0009">Actin-binding</keyword>
<keyword evidence="27" id="KW-0968">Cytoplasmic vesicle</keyword>
<evidence type="ECO:0000256" key="6">
    <source>
        <dbReference type="ARBA" id="ARBA00004412"/>
    </source>
</evidence>
<keyword evidence="22" id="KW-0175">Coiled coil</keyword>
<name>A0A6P8R4V8_GEOSA</name>
<dbReference type="GO" id="GO:0002102">
    <property type="term" value="C:podosome"/>
    <property type="evidence" value="ECO:0007669"/>
    <property type="project" value="UniProtKB-SubCell"/>
</dbReference>
<dbReference type="PRINTS" id="PR00452">
    <property type="entry name" value="SH3DOMAIN"/>
</dbReference>
<dbReference type="InterPro" id="IPR029006">
    <property type="entry name" value="ADF-H/Gelsolin-like_dom_sf"/>
</dbReference>
<evidence type="ECO:0000256" key="29">
    <source>
        <dbReference type="ARBA" id="ARBA00056960"/>
    </source>
</evidence>
<dbReference type="GO" id="GO:0051015">
    <property type="term" value="F:actin filament binding"/>
    <property type="evidence" value="ECO:0007669"/>
    <property type="project" value="TreeGrafter"/>
</dbReference>
<feature type="compositionally biased region" description="Basic and acidic residues" evidence="31">
    <location>
        <begin position="301"/>
        <end position="319"/>
    </location>
</feature>
<dbReference type="GO" id="GO:0045211">
    <property type="term" value="C:postsynaptic membrane"/>
    <property type="evidence" value="ECO:0007669"/>
    <property type="project" value="TreeGrafter"/>
</dbReference>
<keyword evidence="19" id="KW-0965">Cell junction</keyword>
<evidence type="ECO:0000256" key="13">
    <source>
        <dbReference type="ARBA" id="ARBA00011039"/>
    </source>
</evidence>
<evidence type="ECO:0000256" key="2">
    <source>
        <dbReference type="ARBA" id="ARBA00004188"/>
    </source>
</evidence>
<dbReference type="InterPro" id="IPR001452">
    <property type="entry name" value="SH3_domain"/>
</dbReference>
<reference evidence="35" key="1">
    <citation type="submission" date="2025-08" db="UniProtKB">
        <authorList>
            <consortium name="RefSeq"/>
        </authorList>
    </citation>
    <scope>IDENTIFICATION</scope>
</reference>
<dbReference type="PROSITE" id="PS51263">
    <property type="entry name" value="ADF_H"/>
    <property type="match status" value="1"/>
</dbReference>
<evidence type="ECO:0000256" key="7">
    <source>
        <dbReference type="ARBA" id="ARBA00004413"/>
    </source>
</evidence>
<dbReference type="SMART" id="SM00102">
    <property type="entry name" value="ADF"/>
    <property type="match status" value="1"/>
</dbReference>
<dbReference type="SMART" id="SM00326">
    <property type="entry name" value="SH3"/>
    <property type="match status" value="1"/>
</dbReference>
<dbReference type="Pfam" id="PF00241">
    <property type="entry name" value="Cofilin_ADF"/>
    <property type="match status" value="1"/>
</dbReference>
<evidence type="ECO:0000256" key="12">
    <source>
        <dbReference type="ARBA" id="ARBA00004544"/>
    </source>
</evidence>
<evidence type="ECO:0000256" key="22">
    <source>
        <dbReference type="ARBA" id="ARBA00023054"/>
    </source>
</evidence>
<dbReference type="FunFam" id="2.30.30.40:FF:000046">
    <property type="entry name" value="Drebrin-like protein isoform B"/>
    <property type="match status" value="1"/>
</dbReference>
<protein>
    <submittedName>
        <fullName evidence="35">Drebrin-like protein isoform X1</fullName>
    </submittedName>
</protein>
<dbReference type="FunCoup" id="A0A6P8R4V8">
    <property type="interactions" value="2611"/>
</dbReference>
<dbReference type="CDD" id="cd11281">
    <property type="entry name" value="ADF_drebrin_like"/>
    <property type="match status" value="1"/>
</dbReference>
<dbReference type="RefSeq" id="XP_033804967.1">
    <property type="nucleotide sequence ID" value="XM_033949076.1"/>
</dbReference>
<evidence type="ECO:0000256" key="9">
    <source>
        <dbReference type="ARBA" id="ARBA00004484"/>
    </source>
</evidence>
<dbReference type="AlphaFoldDB" id="A0A6P8R4V8"/>
<feature type="compositionally biased region" description="Basic and acidic residues" evidence="31">
    <location>
        <begin position="259"/>
        <end position="292"/>
    </location>
</feature>
<dbReference type="GeneID" id="117362540"/>
<comment type="similarity">
    <text evidence="13">Belongs to the ABP1 family.</text>
</comment>
<evidence type="ECO:0000259" key="33">
    <source>
        <dbReference type="PROSITE" id="PS51263"/>
    </source>
</evidence>
<keyword evidence="23" id="KW-0472">Membrane</keyword>
<dbReference type="GO" id="GO:0005769">
    <property type="term" value="C:early endosome"/>
    <property type="evidence" value="ECO:0007669"/>
    <property type="project" value="UniProtKB-SubCell"/>
</dbReference>
<keyword evidence="21" id="KW-0333">Golgi apparatus</keyword>
<evidence type="ECO:0000256" key="19">
    <source>
        <dbReference type="ARBA" id="ARBA00022949"/>
    </source>
</evidence>
<dbReference type="OrthoDB" id="5971719at2759"/>
<evidence type="ECO:0000313" key="35">
    <source>
        <dbReference type="RefSeq" id="XP_033804967.1"/>
    </source>
</evidence>
<evidence type="ECO:0000256" key="21">
    <source>
        <dbReference type="ARBA" id="ARBA00023034"/>
    </source>
</evidence>
<evidence type="ECO:0000259" key="32">
    <source>
        <dbReference type="PROSITE" id="PS50002"/>
    </source>
</evidence>
<feature type="domain" description="ADF-H" evidence="33">
    <location>
        <begin position="59"/>
        <end position="190"/>
    </location>
</feature>
<dbReference type="Gene3D" id="2.30.30.40">
    <property type="entry name" value="SH3 Domains"/>
    <property type="match status" value="1"/>
</dbReference>
<comment type="subcellular location">
    <subcellularLocation>
        <location evidence="7">Cell membrane</location>
        <topology evidence="7">Peripheral membrane protein</topology>
        <orientation evidence="7">Cytoplasmic side</orientation>
    </subcellularLocation>
    <subcellularLocation>
        <location evidence="5">Cell projection</location>
        <location evidence="5">Dendrite</location>
    </subcellularLocation>
    <subcellularLocation>
        <location evidence="10">Cell projection</location>
        <location evidence="10">Lamellipodium</location>
    </subcellularLocation>
    <subcellularLocation>
        <location evidence="2">Cell projection</location>
        <location evidence="2">Podosome</location>
    </subcellularLocation>
    <subcellularLocation>
        <location evidence="8">Cell projection</location>
        <location evidence="8">Ruffle</location>
    </subcellularLocation>
    <subcellularLocation>
        <location evidence="12">Cytoplasm</location>
        <location evidence="12">Cell cortex</location>
    </subcellularLocation>
    <subcellularLocation>
        <location evidence="3">Cytoplasm</location>
        <location evidence="3">Cytoskeleton</location>
    </subcellularLocation>
    <subcellularLocation>
        <location evidence="11">Cytoplasm</location>
        <location evidence="11">Cytosol</location>
    </subcellularLocation>
    <subcellularLocation>
        <location evidence="1">Cytoplasmic vesicle</location>
        <location evidence="1">Clathrin-coated vesicle membrane</location>
        <topology evidence="1">Peripheral membrane protein</topology>
        <orientation evidence="1">Cytoplasmic side</orientation>
    </subcellularLocation>
    <subcellularLocation>
        <location evidence="6">Early endosome</location>
    </subcellularLocation>
    <subcellularLocation>
        <location evidence="4">Golgi apparatus membrane</location>
        <topology evidence="4">Peripheral membrane protein</topology>
        <orientation evidence="4">Cytoplasmic side</orientation>
    </subcellularLocation>
    <subcellularLocation>
        <location evidence="9">Perikaryon</location>
    </subcellularLocation>
    <subcellularLocation>
        <location evidence="28">Postsynaptic density</location>
    </subcellularLocation>
</comment>
<evidence type="ECO:0000256" key="17">
    <source>
        <dbReference type="ARBA" id="ARBA00022490"/>
    </source>
</evidence>